<dbReference type="GO" id="GO:0046513">
    <property type="term" value="P:ceramide biosynthetic process"/>
    <property type="evidence" value="ECO:0007669"/>
    <property type="project" value="TreeGrafter"/>
</dbReference>
<evidence type="ECO:0000256" key="6">
    <source>
        <dbReference type="ARBA" id="ARBA00022989"/>
    </source>
</evidence>
<dbReference type="GO" id="GO:0047493">
    <property type="term" value="F:ceramide cholinephosphotransferase activity"/>
    <property type="evidence" value="ECO:0007669"/>
    <property type="project" value="TreeGrafter"/>
</dbReference>
<evidence type="ECO:0000256" key="5">
    <source>
        <dbReference type="ARBA" id="ARBA00022919"/>
    </source>
</evidence>
<dbReference type="Pfam" id="PF14360">
    <property type="entry name" value="PAP2_C"/>
    <property type="match status" value="1"/>
</dbReference>
<dbReference type="InterPro" id="IPR001660">
    <property type="entry name" value="SAM"/>
</dbReference>
<evidence type="ECO:0000256" key="2">
    <source>
        <dbReference type="ARBA" id="ARBA00005441"/>
    </source>
</evidence>
<keyword evidence="3" id="KW-0808">Transferase</keyword>
<feature type="transmembrane region" description="Helical" evidence="9">
    <location>
        <begin position="335"/>
        <end position="353"/>
    </location>
</feature>
<evidence type="ECO:0000256" key="7">
    <source>
        <dbReference type="ARBA" id="ARBA00023098"/>
    </source>
</evidence>
<keyword evidence="8 9" id="KW-0472">Membrane</keyword>
<gene>
    <name evidence="11" type="ORF">QYM36_009539</name>
</gene>
<evidence type="ECO:0000256" key="3">
    <source>
        <dbReference type="ARBA" id="ARBA00022679"/>
    </source>
</evidence>
<feature type="transmembrane region" description="Helical" evidence="9">
    <location>
        <begin position="286"/>
        <end position="303"/>
    </location>
</feature>
<dbReference type="InterPro" id="IPR045221">
    <property type="entry name" value="Sphingomyelin_synth-like"/>
</dbReference>
<evidence type="ECO:0000259" key="10">
    <source>
        <dbReference type="PROSITE" id="PS50105"/>
    </source>
</evidence>
<dbReference type="Proteomes" id="UP001187531">
    <property type="component" value="Unassembled WGS sequence"/>
</dbReference>
<reference evidence="11" key="1">
    <citation type="submission" date="2023-07" db="EMBL/GenBank/DDBJ databases">
        <title>Chromosome-level genome assembly of Artemia franciscana.</title>
        <authorList>
            <person name="Jo E."/>
        </authorList>
    </citation>
    <scope>NUCLEOTIDE SEQUENCE</scope>
    <source>
        <tissue evidence="11">Whole body</tissue>
    </source>
</reference>
<feature type="transmembrane region" description="Helical" evidence="9">
    <location>
        <begin position="310"/>
        <end position="329"/>
    </location>
</feature>
<evidence type="ECO:0000256" key="9">
    <source>
        <dbReference type="SAM" id="Phobius"/>
    </source>
</evidence>
<keyword evidence="5" id="KW-0746">Sphingolipid metabolism</keyword>
<comment type="subcellular location">
    <subcellularLocation>
        <location evidence="1">Membrane</location>
        <topology evidence="1">Multi-pass membrane protein</topology>
    </subcellularLocation>
</comment>
<evidence type="ECO:0000313" key="12">
    <source>
        <dbReference type="Proteomes" id="UP001187531"/>
    </source>
</evidence>
<comment type="similarity">
    <text evidence="2">Belongs to the sphingomyelin synthase family.</text>
</comment>
<keyword evidence="7" id="KW-0443">Lipid metabolism</keyword>
<dbReference type="InterPro" id="IPR025749">
    <property type="entry name" value="Sphingomyelin_synth-like_dom"/>
</dbReference>
<feature type="transmembrane region" description="Helical" evidence="9">
    <location>
        <begin position="222"/>
        <end position="244"/>
    </location>
</feature>
<comment type="caution">
    <text evidence="11">The sequence shown here is derived from an EMBL/GenBank/DDBJ whole genome shotgun (WGS) entry which is preliminary data.</text>
</comment>
<dbReference type="PANTHER" id="PTHR21290:SF25">
    <property type="entry name" value="SPHINGOMYELIN SYNTHASE-RELATED PROTEIN 1"/>
    <property type="match status" value="1"/>
</dbReference>
<dbReference type="PROSITE" id="PS50105">
    <property type="entry name" value="SAM_DOMAIN"/>
    <property type="match status" value="1"/>
</dbReference>
<protein>
    <recommendedName>
        <fullName evidence="10">SAM domain-containing protein</fullName>
    </recommendedName>
</protein>
<evidence type="ECO:0000256" key="1">
    <source>
        <dbReference type="ARBA" id="ARBA00004141"/>
    </source>
</evidence>
<dbReference type="GO" id="GO:0005886">
    <property type="term" value="C:plasma membrane"/>
    <property type="evidence" value="ECO:0007669"/>
    <property type="project" value="TreeGrafter"/>
</dbReference>
<dbReference type="AlphaFoldDB" id="A0AA88L5N2"/>
<accession>A0AA88L5N2</accession>
<sequence length="436" mass="50140">MSHALEWTCDDVQRWLVGHGHITSAPIFLEHRIDGRALLMVTESDLKGPYLAIQVLGDIKRLTADIEQLKRECGYMSVYSSCRQSRCGCFNAQRTTQPPRASSVLNNFSSDTSTESQWSTGNHLHPPRNRFASNLKPSYLKTAVSLVYMLTVTLLTSVVMVVVHDRVPDMKKYPPLPDLILDNLPLIPWAFFICEITGVLLFAIWISVLLVHRHRFILLRRFCALSGSIFLLRCITMLITSLSVPGVHLDCAPRPYGDFWAKLSQAYHIWTGMGLSTNGVRTCGDYMFSGHTVALTLMNFFITEYTPRRFFHLHTVSWLLNIFGVFLILAGHEHYSIDVFIAFYLTSRLFLYYHTLANSRTLKQGDHKRAKIWFPLFYFFESNIDGIVPNEYEFIIQKIHIVWALGYLKNGIEYFGKVIPGKYKLFALNVHKRKKE</sequence>
<dbReference type="Pfam" id="PF00536">
    <property type="entry name" value="SAM_1"/>
    <property type="match status" value="1"/>
</dbReference>
<name>A0AA88L5N2_ARTSF</name>
<keyword evidence="12" id="KW-1185">Reference proteome</keyword>
<dbReference type="SUPFAM" id="SSF47769">
    <property type="entry name" value="SAM/Pointed domain"/>
    <property type="match status" value="1"/>
</dbReference>
<evidence type="ECO:0000256" key="8">
    <source>
        <dbReference type="ARBA" id="ARBA00023136"/>
    </source>
</evidence>
<dbReference type="GO" id="GO:0005789">
    <property type="term" value="C:endoplasmic reticulum membrane"/>
    <property type="evidence" value="ECO:0007669"/>
    <property type="project" value="TreeGrafter"/>
</dbReference>
<dbReference type="EMBL" id="JAVRJZ010000014">
    <property type="protein sequence ID" value="KAK2713696.1"/>
    <property type="molecule type" value="Genomic_DNA"/>
</dbReference>
<keyword evidence="4 9" id="KW-0812">Transmembrane</keyword>
<feature type="transmembrane region" description="Helical" evidence="9">
    <location>
        <begin position="186"/>
        <end position="210"/>
    </location>
</feature>
<dbReference type="SMART" id="SM00454">
    <property type="entry name" value="SAM"/>
    <property type="match status" value="1"/>
</dbReference>
<evidence type="ECO:0000313" key="11">
    <source>
        <dbReference type="EMBL" id="KAK2713696.1"/>
    </source>
</evidence>
<dbReference type="InterPro" id="IPR013761">
    <property type="entry name" value="SAM/pointed_sf"/>
</dbReference>
<feature type="domain" description="SAM" evidence="10">
    <location>
        <begin position="7"/>
        <end position="72"/>
    </location>
</feature>
<dbReference type="Gene3D" id="1.10.150.50">
    <property type="entry name" value="Transcription Factor, Ets-1"/>
    <property type="match status" value="1"/>
</dbReference>
<proteinExistence type="inferred from homology"/>
<dbReference type="PANTHER" id="PTHR21290">
    <property type="entry name" value="SPHINGOMYELIN SYNTHETASE"/>
    <property type="match status" value="1"/>
</dbReference>
<feature type="transmembrane region" description="Helical" evidence="9">
    <location>
        <begin position="138"/>
        <end position="163"/>
    </location>
</feature>
<organism evidence="11 12">
    <name type="scientific">Artemia franciscana</name>
    <name type="common">Brine shrimp</name>
    <name type="synonym">Artemia sanfranciscana</name>
    <dbReference type="NCBI Taxonomy" id="6661"/>
    <lineage>
        <taxon>Eukaryota</taxon>
        <taxon>Metazoa</taxon>
        <taxon>Ecdysozoa</taxon>
        <taxon>Arthropoda</taxon>
        <taxon>Crustacea</taxon>
        <taxon>Branchiopoda</taxon>
        <taxon>Anostraca</taxon>
        <taxon>Artemiidae</taxon>
        <taxon>Artemia</taxon>
    </lineage>
</organism>
<dbReference type="GO" id="GO:0033188">
    <property type="term" value="F:sphingomyelin synthase activity"/>
    <property type="evidence" value="ECO:0007669"/>
    <property type="project" value="TreeGrafter"/>
</dbReference>
<dbReference type="GO" id="GO:0000139">
    <property type="term" value="C:Golgi membrane"/>
    <property type="evidence" value="ECO:0007669"/>
    <property type="project" value="TreeGrafter"/>
</dbReference>
<keyword evidence="6 9" id="KW-1133">Transmembrane helix</keyword>
<evidence type="ECO:0000256" key="4">
    <source>
        <dbReference type="ARBA" id="ARBA00022692"/>
    </source>
</evidence>